<name>E0W036_PEDHC</name>
<dbReference type="STRING" id="121224.E0W036"/>
<accession>E0W036</accession>
<evidence type="ECO:0000256" key="4">
    <source>
        <dbReference type="ARBA" id="ARBA00023136"/>
    </source>
</evidence>
<dbReference type="InterPro" id="IPR018780">
    <property type="entry name" value="TBORCS5"/>
</dbReference>
<reference evidence="8" key="1">
    <citation type="submission" date="2007-04" db="EMBL/GenBank/DDBJ databases">
        <title>Annotation of Pediculus humanus corporis strain USDA.</title>
        <authorList>
            <person name="Kirkness E."/>
            <person name="Hannick L."/>
            <person name="Hass B."/>
            <person name="Bruggner R."/>
            <person name="Lawson D."/>
            <person name="Bidwell S."/>
            <person name="Joardar V."/>
            <person name="Caler E."/>
            <person name="Walenz B."/>
            <person name="Inman J."/>
            <person name="Schobel S."/>
            <person name="Galinsky K."/>
            <person name="Amedeo P."/>
            <person name="Strausberg R."/>
        </authorList>
    </citation>
    <scope>NUCLEOTIDE SEQUENCE</scope>
    <source>
        <strain evidence="8">USDA</strain>
    </source>
</reference>
<dbReference type="PANTHER" id="PTHR31634">
    <property type="entry name" value="BLOC-1-RELATED COMPLEX SUBUNIT 5"/>
    <property type="match status" value="1"/>
</dbReference>
<dbReference type="KEGG" id="phu:Phum_PHUM544550"/>
<evidence type="ECO:0000256" key="5">
    <source>
        <dbReference type="ARBA" id="ARBA00023228"/>
    </source>
</evidence>
<comment type="similarity">
    <text evidence="2">Belongs to the BORCS5 family.</text>
</comment>
<dbReference type="EMBL" id="DS235855">
    <property type="protein sequence ID" value="EEB18992.1"/>
    <property type="molecule type" value="Genomic_DNA"/>
</dbReference>
<dbReference type="GO" id="GO:0032418">
    <property type="term" value="P:lysosome localization"/>
    <property type="evidence" value="ECO:0007669"/>
    <property type="project" value="InterPro"/>
</dbReference>
<dbReference type="OrthoDB" id="10035640at2759"/>
<comment type="subcellular location">
    <subcellularLocation>
        <location evidence="1">Lysosome membrane</location>
        <topology evidence="1">Lipid-anchor</topology>
        <orientation evidence="1">Cytoplasmic side</orientation>
    </subcellularLocation>
</comment>
<dbReference type="VEuPathDB" id="VectorBase:PHUM544550"/>
<evidence type="ECO:0000313" key="9">
    <source>
        <dbReference type="EnsemblMetazoa" id="PHUM544550-PA"/>
    </source>
</evidence>
<keyword evidence="4" id="KW-0472">Membrane</keyword>
<protein>
    <recommendedName>
        <fullName evidence="3">BLOC-1-related complex subunit 5</fullName>
    </recommendedName>
</protein>
<dbReference type="CDD" id="cd22789">
    <property type="entry name" value="BORCS5-like"/>
    <property type="match status" value="1"/>
</dbReference>
<keyword evidence="5" id="KW-0458">Lysosome</keyword>
<gene>
    <name evidence="9" type="primary">8235687</name>
    <name evidence="8" type="ORF">Phum_PHUM544550</name>
</gene>
<dbReference type="GeneID" id="8235687"/>
<dbReference type="PANTHER" id="PTHR31634:SF2">
    <property type="entry name" value="BLOC-1-RELATED COMPLEX SUBUNIT 5"/>
    <property type="match status" value="1"/>
</dbReference>
<evidence type="ECO:0000256" key="3">
    <source>
        <dbReference type="ARBA" id="ARBA00022300"/>
    </source>
</evidence>
<feature type="region of interest" description="Disordered" evidence="7">
    <location>
        <begin position="1"/>
        <end position="50"/>
    </location>
</feature>
<dbReference type="eggNOG" id="KOG4515">
    <property type="taxonomic scope" value="Eukaryota"/>
</dbReference>
<reference evidence="8" key="2">
    <citation type="submission" date="2007-04" db="EMBL/GenBank/DDBJ databases">
        <title>The genome of the human body louse.</title>
        <authorList>
            <consortium name="The Human Body Louse Genome Consortium"/>
            <person name="Kirkness E."/>
            <person name="Walenz B."/>
            <person name="Hass B."/>
            <person name="Bruggner R."/>
            <person name="Strausberg R."/>
        </authorList>
    </citation>
    <scope>NUCLEOTIDE SEQUENCE</scope>
    <source>
        <strain evidence="8">USDA</strain>
    </source>
</reference>
<dbReference type="EnsemblMetazoa" id="PHUM544550-RA">
    <property type="protein sequence ID" value="PHUM544550-PA"/>
    <property type="gene ID" value="PHUM544550"/>
</dbReference>
<dbReference type="FunCoup" id="E0W036">
    <property type="interactions" value="354"/>
</dbReference>
<dbReference type="GO" id="GO:0099078">
    <property type="term" value="C:BORC complex"/>
    <property type="evidence" value="ECO:0007669"/>
    <property type="project" value="TreeGrafter"/>
</dbReference>
<proteinExistence type="inferred from homology"/>
<dbReference type="CTD" id="8235687"/>
<keyword evidence="10" id="KW-1185">Reference proteome</keyword>
<dbReference type="GO" id="GO:0030672">
    <property type="term" value="C:synaptic vesicle membrane"/>
    <property type="evidence" value="ECO:0007669"/>
    <property type="project" value="TreeGrafter"/>
</dbReference>
<dbReference type="Proteomes" id="UP000009046">
    <property type="component" value="Unassembled WGS sequence"/>
</dbReference>
<organism>
    <name type="scientific">Pediculus humanus subsp. corporis</name>
    <name type="common">Body louse</name>
    <dbReference type="NCBI Taxonomy" id="121224"/>
    <lineage>
        <taxon>Eukaryota</taxon>
        <taxon>Metazoa</taxon>
        <taxon>Ecdysozoa</taxon>
        <taxon>Arthropoda</taxon>
        <taxon>Hexapoda</taxon>
        <taxon>Insecta</taxon>
        <taxon>Pterygota</taxon>
        <taxon>Neoptera</taxon>
        <taxon>Paraneoptera</taxon>
        <taxon>Psocodea</taxon>
        <taxon>Troctomorpha</taxon>
        <taxon>Phthiraptera</taxon>
        <taxon>Anoplura</taxon>
        <taxon>Pediculidae</taxon>
        <taxon>Pediculus</taxon>
    </lineage>
</organism>
<feature type="compositionally biased region" description="Polar residues" evidence="7">
    <location>
        <begin position="30"/>
        <end position="49"/>
    </location>
</feature>
<dbReference type="RefSeq" id="XP_002431730.1">
    <property type="nucleotide sequence ID" value="XM_002431685.1"/>
</dbReference>
<evidence type="ECO:0000256" key="1">
    <source>
        <dbReference type="ARBA" id="ARBA00004122"/>
    </source>
</evidence>
<dbReference type="GO" id="GO:0098574">
    <property type="term" value="C:cytoplasmic side of lysosomal membrane"/>
    <property type="evidence" value="ECO:0007669"/>
    <property type="project" value="TreeGrafter"/>
</dbReference>
<reference evidence="9" key="3">
    <citation type="submission" date="2020-05" db="UniProtKB">
        <authorList>
            <consortium name="EnsemblMetazoa"/>
        </authorList>
    </citation>
    <scope>IDENTIFICATION</scope>
    <source>
        <strain evidence="9">USDA</strain>
    </source>
</reference>
<dbReference type="AlphaFoldDB" id="E0W036"/>
<keyword evidence="6" id="KW-0449">Lipoprotein</keyword>
<dbReference type="GO" id="GO:0072384">
    <property type="term" value="P:organelle transport along microtubule"/>
    <property type="evidence" value="ECO:0007669"/>
    <property type="project" value="TreeGrafter"/>
</dbReference>
<dbReference type="GO" id="GO:1903744">
    <property type="term" value="P:positive regulation of anterograde synaptic vesicle transport"/>
    <property type="evidence" value="ECO:0007669"/>
    <property type="project" value="TreeGrafter"/>
</dbReference>
<evidence type="ECO:0000313" key="10">
    <source>
        <dbReference type="Proteomes" id="UP000009046"/>
    </source>
</evidence>
<dbReference type="Pfam" id="PF10158">
    <property type="entry name" value="LOH1CR12"/>
    <property type="match status" value="1"/>
</dbReference>
<evidence type="ECO:0000256" key="6">
    <source>
        <dbReference type="ARBA" id="ARBA00023288"/>
    </source>
</evidence>
<evidence type="ECO:0000313" key="8">
    <source>
        <dbReference type="EMBL" id="EEB18992.1"/>
    </source>
</evidence>
<evidence type="ECO:0000256" key="7">
    <source>
        <dbReference type="SAM" id="MobiDB-lite"/>
    </source>
</evidence>
<dbReference type="InParanoid" id="E0W036"/>
<dbReference type="HOGENOM" id="CLU_064176_0_0_1"/>
<dbReference type="EMBL" id="AAZO01006615">
    <property type="status" value="NOT_ANNOTATED_CDS"/>
    <property type="molecule type" value="Genomic_DNA"/>
</dbReference>
<evidence type="ECO:0000256" key="2">
    <source>
        <dbReference type="ARBA" id="ARBA00010235"/>
    </source>
</evidence>
<sequence>MGSEQSTQKNEKSKIRSLHLNENVKKGQQVLKSSTESTDYCQNRSSSPGLSVCSDSDLPYISYTVNRPIGVDSPKISSKPSSFHREKSFGSVNYSSSKRKFENSRKVTESLSKSGNIIVVKAPKEPECKEKDLFLLKLQSIPMFLPIMRGTLNLPGKYKNFIQVICCIHCQKVIFFKRMRDPEILERLDPQDLLGLCKKLQNYMSLCVNCATKNQNQIINRIREVDFELCHLVVSLGERQKKLVKETEKISKIKEISVMLNKCHSQLNHSLELIEILNNALPSKYRLEPFVWTTG</sequence>
<dbReference type="OMA" id="RMQTHLN"/>